<evidence type="ECO:0000313" key="5">
    <source>
        <dbReference type="EMBL" id="MBC3766839.1"/>
    </source>
</evidence>
<dbReference type="RefSeq" id="WP_186507367.1">
    <property type="nucleotide sequence ID" value="NZ_JACNEP010000011.1"/>
</dbReference>
<dbReference type="PANTHER" id="PTHR23526:SF2">
    <property type="entry name" value="MAJOR FACILITATOR SUPERFAMILY (MFS) PROFILE DOMAIN-CONTAINING PROTEIN"/>
    <property type="match status" value="1"/>
</dbReference>
<feature type="transmembrane region" description="Helical" evidence="4">
    <location>
        <begin position="169"/>
        <end position="188"/>
    </location>
</feature>
<protein>
    <submittedName>
        <fullName evidence="5">MFS transporter</fullName>
    </submittedName>
</protein>
<keyword evidence="1 4" id="KW-0812">Transmembrane</keyword>
<reference evidence="5" key="1">
    <citation type="journal article" date="2018" name="Int. J. Syst. Evol. Microbiol.">
        <title>Neptunicella marina gen. nov., sp. nov., isolated from surface seawater.</title>
        <authorList>
            <person name="Liu X."/>
            <person name="Lai Q."/>
            <person name="Du Y."/>
            <person name="Zhang X."/>
            <person name="Liu Z."/>
            <person name="Sun F."/>
            <person name="Shao Z."/>
        </authorList>
    </citation>
    <scope>NUCLEOTIDE SEQUENCE</scope>
    <source>
        <strain evidence="5">S27-2</strain>
    </source>
</reference>
<sequence length="429" mass="46087">MNSLPEPLHQLIGDEEDARACKDIEKKQCDNQPRNYLLILLAQLFTKLADSFASAKVVLPFAMNAAGVPVFLSGLLVPIRESGSLLPQLFIGGWVRRFPLRKTFFSSGCILQALSISGIALSLSLLSGMIAGVCSLLLLMLFSLARGLCSVASKDVLGKTISKGKRGNLTGTSASLAGLVSIVFAITLMYSNDWLTNSSVLLLTAAICWLTGAVIYQLILENKGDTTGGKNGFKLAIDNLSLLKQHPQLRQFVLVRSLLMSSALSSPYFILSNGSDDFYQLGLYMLLAGIASFVSGRLWGNLADKSSRMLLLITALCTCVICAAGATISYISPGWQSGIFAILFLLMSITHQGVRVARKTYVVDMAEGNQRTDFVSLSNSIIGVVLLVFGALTAMVAQFSQTGLFILFALSALLALYQGRKLPDVSRAC</sequence>
<dbReference type="SUPFAM" id="SSF103473">
    <property type="entry name" value="MFS general substrate transporter"/>
    <property type="match status" value="1"/>
</dbReference>
<dbReference type="EMBL" id="JACNEP010000011">
    <property type="protein sequence ID" value="MBC3766839.1"/>
    <property type="molecule type" value="Genomic_DNA"/>
</dbReference>
<keyword evidence="2 4" id="KW-1133">Transmembrane helix</keyword>
<accession>A0A8J6LZV8</accession>
<evidence type="ECO:0000256" key="1">
    <source>
        <dbReference type="ARBA" id="ARBA00022692"/>
    </source>
</evidence>
<feature type="transmembrane region" description="Helical" evidence="4">
    <location>
        <begin position="374"/>
        <end position="393"/>
    </location>
</feature>
<dbReference type="GO" id="GO:0022857">
    <property type="term" value="F:transmembrane transporter activity"/>
    <property type="evidence" value="ECO:0007669"/>
    <property type="project" value="InterPro"/>
</dbReference>
<feature type="transmembrane region" description="Helical" evidence="4">
    <location>
        <begin position="129"/>
        <end position="149"/>
    </location>
</feature>
<feature type="transmembrane region" description="Helical" evidence="4">
    <location>
        <begin position="200"/>
        <end position="220"/>
    </location>
</feature>
<evidence type="ECO:0000256" key="4">
    <source>
        <dbReference type="SAM" id="Phobius"/>
    </source>
</evidence>
<dbReference type="Proteomes" id="UP000601768">
    <property type="component" value="Unassembled WGS sequence"/>
</dbReference>
<dbReference type="InterPro" id="IPR036259">
    <property type="entry name" value="MFS_trans_sf"/>
</dbReference>
<feature type="transmembrane region" description="Helical" evidence="4">
    <location>
        <begin position="278"/>
        <end position="298"/>
    </location>
</feature>
<evidence type="ECO:0000313" key="6">
    <source>
        <dbReference type="Proteomes" id="UP000601768"/>
    </source>
</evidence>
<comment type="caution">
    <text evidence="5">The sequence shown here is derived from an EMBL/GenBank/DDBJ whole genome shotgun (WGS) entry which is preliminary data.</text>
</comment>
<dbReference type="PANTHER" id="PTHR23526">
    <property type="entry name" value="INTEGRAL MEMBRANE TRANSPORT PROTEIN-RELATED"/>
    <property type="match status" value="1"/>
</dbReference>
<dbReference type="Gene3D" id="1.20.1250.20">
    <property type="entry name" value="MFS general substrate transporter like domains"/>
    <property type="match status" value="2"/>
</dbReference>
<proteinExistence type="predicted"/>
<evidence type="ECO:0000256" key="2">
    <source>
        <dbReference type="ARBA" id="ARBA00022989"/>
    </source>
</evidence>
<keyword evidence="6" id="KW-1185">Reference proteome</keyword>
<dbReference type="InterPro" id="IPR011701">
    <property type="entry name" value="MFS"/>
</dbReference>
<feature type="transmembrane region" description="Helical" evidence="4">
    <location>
        <begin position="310"/>
        <end position="331"/>
    </location>
</feature>
<gene>
    <name evidence="5" type="ORF">H8B19_13210</name>
</gene>
<feature type="transmembrane region" description="Helical" evidence="4">
    <location>
        <begin position="61"/>
        <end position="79"/>
    </location>
</feature>
<feature type="transmembrane region" description="Helical" evidence="4">
    <location>
        <begin position="104"/>
        <end position="123"/>
    </location>
</feature>
<feature type="transmembrane region" description="Helical" evidence="4">
    <location>
        <begin position="337"/>
        <end position="354"/>
    </location>
</feature>
<feature type="transmembrane region" description="Helical" evidence="4">
    <location>
        <begin position="399"/>
        <end position="417"/>
    </location>
</feature>
<dbReference type="AlphaFoldDB" id="A0A8J6LZV8"/>
<organism evidence="5 6">
    <name type="scientific">Neptunicella marina</name>
    <dbReference type="NCBI Taxonomy" id="2125989"/>
    <lineage>
        <taxon>Bacteria</taxon>
        <taxon>Pseudomonadati</taxon>
        <taxon>Pseudomonadota</taxon>
        <taxon>Gammaproteobacteria</taxon>
        <taxon>Alteromonadales</taxon>
        <taxon>Alteromonadaceae</taxon>
        <taxon>Neptunicella</taxon>
    </lineage>
</organism>
<dbReference type="Pfam" id="PF07690">
    <property type="entry name" value="MFS_1"/>
    <property type="match status" value="1"/>
</dbReference>
<keyword evidence="3 4" id="KW-0472">Membrane</keyword>
<name>A0A8J6LZV8_9ALTE</name>
<dbReference type="InterPro" id="IPR052528">
    <property type="entry name" value="Sugar_transport-like"/>
</dbReference>
<feature type="transmembrane region" description="Helical" evidence="4">
    <location>
        <begin position="253"/>
        <end position="272"/>
    </location>
</feature>
<evidence type="ECO:0000256" key="3">
    <source>
        <dbReference type="ARBA" id="ARBA00023136"/>
    </source>
</evidence>
<reference evidence="5" key="2">
    <citation type="submission" date="2020-08" db="EMBL/GenBank/DDBJ databases">
        <authorList>
            <person name="Lai Q."/>
        </authorList>
    </citation>
    <scope>NUCLEOTIDE SEQUENCE</scope>
    <source>
        <strain evidence="5">S27-2</strain>
    </source>
</reference>
<dbReference type="CDD" id="cd06174">
    <property type="entry name" value="MFS"/>
    <property type="match status" value="1"/>
</dbReference>